<dbReference type="GO" id="GO:0008812">
    <property type="term" value="F:choline dehydrogenase activity"/>
    <property type="evidence" value="ECO:0007669"/>
    <property type="project" value="UniProtKB-EC"/>
</dbReference>
<dbReference type="Pfam" id="PF00732">
    <property type="entry name" value="GMC_oxred_N"/>
    <property type="match status" value="1"/>
</dbReference>
<feature type="domain" description="Glucose-methanol-choline oxidoreductase N-terminal" evidence="7">
    <location>
        <begin position="246"/>
        <end position="260"/>
    </location>
</feature>
<dbReference type="Proteomes" id="UP000661607">
    <property type="component" value="Unassembled WGS sequence"/>
</dbReference>
<evidence type="ECO:0000256" key="1">
    <source>
        <dbReference type="ARBA" id="ARBA00001974"/>
    </source>
</evidence>
<evidence type="ECO:0000259" key="7">
    <source>
        <dbReference type="PROSITE" id="PS00624"/>
    </source>
</evidence>
<dbReference type="PIRSF" id="PIRSF000137">
    <property type="entry name" value="Alcohol_oxidase"/>
    <property type="match status" value="1"/>
</dbReference>
<dbReference type="RefSeq" id="WP_192773470.1">
    <property type="nucleotide sequence ID" value="NZ_BAAASY010000026.1"/>
</dbReference>
<evidence type="ECO:0000256" key="5">
    <source>
        <dbReference type="RuleBase" id="RU003968"/>
    </source>
</evidence>
<dbReference type="InterPro" id="IPR007867">
    <property type="entry name" value="GMC_OxRtase_C"/>
</dbReference>
<dbReference type="EC" id="1.1.99.1" evidence="8"/>
<dbReference type="PANTHER" id="PTHR11552">
    <property type="entry name" value="GLUCOSE-METHANOL-CHOLINE GMC OXIDOREDUCTASE"/>
    <property type="match status" value="1"/>
</dbReference>
<dbReference type="SUPFAM" id="SSF54373">
    <property type="entry name" value="FAD-linked reductases, C-terminal domain"/>
    <property type="match status" value="1"/>
</dbReference>
<dbReference type="Gene3D" id="3.30.560.10">
    <property type="entry name" value="Glucose Oxidase, domain 3"/>
    <property type="match status" value="1"/>
</dbReference>
<organism evidence="8 9">
    <name type="scientific">Nonomuraea africana</name>
    <dbReference type="NCBI Taxonomy" id="46171"/>
    <lineage>
        <taxon>Bacteria</taxon>
        <taxon>Bacillati</taxon>
        <taxon>Actinomycetota</taxon>
        <taxon>Actinomycetes</taxon>
        <taxon>Streptosporangiales</taxon>
        <taxon>Streptosporangiaceae</taxon>
        <taxon>Nonomuraea</taxon>
    </lineage>
</organism>
<evidence type="ECO:0000313" key="9">
    <source>
        <dbReference type="Proteomes" id="UP000661607"/>
    </source>
</evidence>
<sequence length="520" mass="56893">MEYDFVIVGAGSAGCVLANRLTSDPSVTVALVEAGGQDDKLEIRMPVAFAKLFRTDYDWNYSTAKQRELAGRELYWPRGRVVGGSSSLNAQMWVRGHRRDYDQWEIPGWSYDEVLPYFQRAERRTGGNTGGVYGEAGPLHISELRSPNPVTSAFLRACEELGLHRLPELNGPTNEGYSPTPVTQRRGRRWSAADAYLRPALRRPNLTLFTGAQVERVVFEGGRAVGVERAGGAQIRARREVVLSAGAIGSPYLLLRSGVGDAEELRQAGVPVVHELPEVGRNLQDHLASAVYMSCPRPVTLTKQAETLGNLLRYLVLGKGMLTTNVGEAVAFVRSSEEEPAPDIELVFAPGFFFEHGLTPPTEHGLTIGAVLLQPESRGRIGLNGRDVVIDPGYLTAGDDLRRLVAGLRLARRLFATAALGPYATAPMAPYQGQESDEELERWVRERAETLYHPVGTCRMGVDAESVVDPELRVRGVEGLRVADVSIMPTLNRGHTHAPAIMIGEKAAAMLVRERRGPLT</sequence>
<dbReference type="Pfam" id="PF05199">
    <property type="entry name" value="GMC_oxred_C"/>
    <property type="match status" value="1"/>
</dbReference>
<evidence type="ECO:0000256" key="3">
    <source>
        <dbReference type="ARBA" id="ARBA00022630"/>
    </source>
</evidence>
<dbReference type="PANTHER" id="PTHR11552:SF147">
    <property type="entry name" value="CHOLINE DEHYDROGENASE, MITOCHONDRIAL"/>
    <property type="match status" value="1"/>
</dbReference>
<keyword evidence="8" id="KW-0560">Oxidoreductase</keyword>
<evidence type="ECO:0000256" key="2">
    <source>
        <dbReference type="ARBA" id="ARBA00010790"/>
    </source>
</evidence>
<dbReference type="SUPFAM" id="SSF51905">
    <property type="entry name" value="FAD/NAD(P)-binding domain"/>
    <property type="match status" value="1"/>
</dbReference>
<dbReference type="InterPro" id="IPR012132">
    <property type="entry name" value="GMC_OxRdtase"/>
</dbReference>
<keyword evidence="4 5" id="KW-0274">FAD</keyword>
<comment type="similarity">
    <text evidence="2 5">Belongs to the GMC oxidoreductase family.</text>
</comment>
<dbReference type="Gene3D" id="3.50.50.60">
    <property type="entry name" value="FAD/NAD(P)-binding domain"/>
    <property type="match status" value="1"/>
</dbReference>
<reference evidence="8 9" key="1">
    <citation type="submission" date="2020-10" db="EMBL/GenBank/DDBJ databases">
        <title>Sequencing the genomes of 1000 actinobacteria strains.</title>
        <authorList>
            <person name="Klenk H.-P."/>
        </authorList>
    </citation>
    <scope>NUCLEOTIDE SEQUENCE [LARGE SCALE GENOMIC DNA]</scope>
    <source>
        <strain evidence="8 9">DSM 43748</strain>
    </source>
</reference>
<feature type="domain" description="Glucose-methanol-choline oxidoreductase N-terminal" evidence="6">
    <location>
        <begin position="79"/>
        <end position="102"/>
    </location>
</feature>
<dbReference type="EMBL" id="JADBEF010000001">
    <property type="protein sequence ID" value="MBE1557959.1"/>
    <property type="molecule type" value="Genomic_DNA"/>
</dbReference>
<dbReference type="PROSITE" id="PS00624">
    <property type="entry name" value="GMC_OXRED_2"/>
    <property type="match status" value="1"/>
</dbReference>
<evidence type="ECO:0000313" key="8">
    <source>
        <dbReference type="EMBL" id="MBE1557959.1"/>
    </source>
</evidence>
<proteinExistence type="inferred from homology"/>
<protein>
    <submittedName>
        <fullName evidence="8">Choline dehydrogenase</fullName>
        <ecNumber evidence="8">1.1.99.1</ecNumber>
    </submittedName>
</protein>
<dbReference type="InterPro" id="IPR036188">
    <property type="entry name" value="FAD/NAD-bd_sf"/>
</dbReference>
<name>A0ABR9K7I0_9ACTN</name>
<keyword evidence="3 5" id="KW-0285">Flavoprotein</keyword>
<accession>A0ABR9K7I0</accession>
<gene>
    <name evidence="8" type="ORF">H4W81_000738</name>
</gene>
<dbReference type="InterPro" id="IPR000172">
    <property type="entry name" value="GMC_OxRdtase_N"/>
</dbReference>
<dbReference type="PROSITE" id="PS00623">
    <property type="entry name" value="GMC_OXRED_1"/>
    <property type="match status" value="1"/>
</dbReference>
<comment type="caution">
    <text evidence="8">The sequence shown here is derived from an EMBL/GenBank/DDBJ whole genome shotgun (WGS) entry which is preliminary data.</text>
</comment>
<comment type="cofactor">
    <cofactor evidence="1">
        <name>FAD</name>
        <dbReference type="ChEBI" id="CHEBI:57692"/>
    </cofactor>
</comment>
<evidence type="ECO:0000256" key="4">
    <source>
        <dbReference type="ARBA" id="ARBA00022827"/>
    </source>
</evidence>
<keyword evidence="9" id="KW-1185">Reference proteome</keyword>
<evidence type="ECO:0000259" key="6">
    <source>
        <dbReference type="PROSITE" id="PS00623"/>
    </source>
</evidence>